<accession>A0A2S4KZA2</accession>
<feature type="region of interest" description="Disordered" evidence="1">
    <location>
        <begin position="290"/>
        <end position="332"/>
    </location>
</feature>
<dbReference type="PANTHER" id="PTHR10963">
    <property type="entry name" value="GLYCOSYL HYDROLASE-RELATED"/>
    <property type="match status" value="1"/>
</dbReference>
<reference evidence="3 4" key="1">
    <citation type="submission" date="2018-01" db="EMBL/GenBank/DDBJ databases">
        <title>Harnessing the power of phylogenomics to disentangle the directionality and signatures of interkingdom host jumping in the parasitic fungal genus Tolypocladium.</title>
        <authorList>
            <person name="Quandt C.A."/>
            <person name="Patterson W."/>
            <person name="Spatafora J.W."/>
        </authorList>
    </citation>
    <scope>NUCLEOTIDE SEQUENCE [LARGE SCALE GENOMIC DNA]</scope>
    <source>
        <strain evidence="3 4">NRBC 100945</strain>
    </source>
</reference>
<dbReference type="AlphaFoldDB" id="A0A2S4KZA2"/>
<organism evidence="3 4">
    <name type="scientific">Tolypocladium paradoxum</name>
    <dbReference type="NCBI Taxonomy" id="94208"/>
    <lineage>
        <taxon>Eukaryota</taxon>
        <taxon>Fungi</taxon>
        <taxon>Dikarya</taxon>
        <taxon>Ascomycota</taxon>
        <taxon>Pezizomycotina</taxon>
        <taxon>Sordariomycetes</taxon>
        <taxon>Hypocreomycetidae</taxon>
        <taxon>Hypocreales</taxon>
        <taxon>Ophiocordycipitaceae</taxon>
        <taxon>Tolypocladium</taxon>
    </lineage>
</organism>
<dbReference type="EMBL" id="PKSG01000434">
    <property type="protein sequence ID" value="POR35518.1"/>
    <property type="molecule type" value="Genomic_DNA"/>
</dbReference>
<dbReference type="GO" id="GO:0009277">
    <property type="term" value="C:fungal-type cell wall"/>
    <property type="evidence" value="ECO:0007669"/>
    <property type="project" value="TreeGrafter"/>
</dbReference>
<keyword evidence="3" id="KW-0326">Glycosidase</keyword>
<dbReference type="GO" id="GO:0004553">
    <property type="term" value="F:hydrolase activity, hydrolyzing O-glycosyl compounds"/>
    <property type="evidence" value="ECO:0007669"/>
    <property type="project" value="InterPro"/>
</dbReference>
<sequence length="360" mass="39505">MLRTTFMAAGLAVHAMASLKDLASCDPLRKDMHCPPDPAFASSTSFDFTKASWDRGFEDFWDIDNDTVHDKRRLDFATDGKGVAMGMWQAGDAPTLTSRKYLLFGKVSVTVQAAKGPGLITALVMKSDSGDEIDWELLGAYEKQAASNYFYDGKALFNTYNDTYHLDTSSYDAFHTYTVEWTDKILAFSIDGTTRKTWHVGDLPPGSWPQTPMHVKVGVWSENKDSDRGEVMWAGGQPDWEQGPFKAYFKSIDIEDYTGWCNETDGNAEYQYDERTWGWQNVRIQGCKKREGPALIPPTGTAGSTQSGQPGRGSPSKTGDEAPPTGSVKAGDAGEDDGAIVLKLSSPLAAVVSLCWLLVL</sequence>
<dbReference type="PROSITE" id="PS51762">
    <property type="entry name" value="GH16_2"/>
    <property type="match status" value="1"/>
</dbReference>
<dbReference type="SUPFAM" id="SSF49899">
    <property type="entry name" value="Concanavalin A-like lectins/glucanases"/>
    <property type="match status" value="1"/>
</dbReference>
<gene>
    <name evidence="3" type="ORF">TPAR_04280</name>
</gene>
<proteinExistence type="predicted"/>
<dbReference type="OrthoDB" id="4781at2759"/>
<dbReference type="GO" id="GO:0031505">
    <property type="term" value="P:fungal-type cell wall organization"/>
    <property type="evidence" value="ECO:0007669"/>
    <property type="project" value="TreeGrafter"/>
</dbReference>
<protein>
    <submittedName>
        <fullName evidence="3">Glycosidase crf1</fullName>
    </submittedName>
</protein>
<dbReference type="InterPro" id="IPR000757">
    <property type="entry name" value="Beta-glucanase-like"/>
</dbReference>
<evidence type="ECO:0000313" key="3">
    <source>
        <dbReference type="EMBL" id="POR35518.1"/>
    </source>
</evidence>
<dbReference type="GO" id="GO:0016757">
    <property type="term" value="F:glycosyltransferase activity"/>
    <property type="evidence" value="ECO:0007669"/>
    <property type="project" value="TreeGrafter"/>
</dbReference>
<keyword evidence="4" id="KW-1185">Reference proteome</keyword>
<dbReference type="GO" id="GO:0005975">
    <property type="term" value="P:carbohydrate metabolic process"/>
    <property type="evidence" value="ECO:0007669"/>
    <property type="project" value="InterPro"/>
</dbReference>
<dbReference type="Proteomes" id="UP000237481">
    <property type="component" value="Unassembled WGS sequence"/>
</dbReference>
<evidence type="ECO:0000256" key="1">
    <source>
        <dbReference type="SAM" id="MobiDB-lite"/>
    </source>
</evidence>
<evidence type="ECO:0000313" key="4">
    <source>
        <dbReference type="Proteomes" id="UP000237481"/>
    </source>
</evidence>
<comment type="caution">
    <text evidence="3">The sequence shown here is derived from an EMBL/GenBank/DDBJ whole genome shotgun (WGS) entry which is preliminary data.</text>
</comment>
<dbReference type="InterPro" id="IPR013320">
    <property type="entry name" value="ConA-like_dom_sf"/>
</dbReference>
<dbReference type="InterPro" id="IPR050546">
    <property type="entry name" value="Glycosyl_Hydrlase_16"/>
</dbReference>
<keyword evidence="3" id="KW-0378">Hydrolase</keyword>
<dbReference type="Gene3D" id="2.60.120.200">
    <property type="match status" value="1"/>
</dbReference>
<dbReference type="STRING" id="94208.A0A2S4KZA2"/>
<evidence type="ECO:0000259" key="2">
    <source>
        <dbReference type="PROSITE" id="PS51762"/>
    </source>
</evidence>
<dbReference type="PANTHER" id="PTHR10963:SF68">
    <property type="entry name" value="GLYCOSIDASE CRH1-RELATED"/>
    <property type="match status" value="1"/>
</dbReference>
<feature type="domain" description="GH16" evidence="2">
    <location>
        <begin position="30"/>
        <end position="249"/>
    </location>
</feature>
<dbReference type="Pfam" id="PF00722">
    <property type="entry name" value="Glyco_hydro_16"/>
    <property type="match status" value="1"/>
</dbReference>
<name>A0A2S4KZA2_9HYPO</name>